<organism evidence="2">
    <name type="scientific">Thermohahella caldifontis</name>
    <dbReference type="NCBI Taxonomy" id="3142973"/>
    <lineage>
        <taxon>Bacteria</taxon>
        <taxon>Pseudomonadati</taxon>
        <taxon>Pseudomonadota</taxon>
        <taxon>Gammaproteobacteria</taxon>
        <taxon>Oceanospirillales</taxon>
        <taxon>Hahellaceae</taxon>
        <taxon>Thermohahella</taxon>
    </lineage>
</organism>
<gene>
    <name evidence="2" type="ORF">AAIA72_12290</name>
</gene>
<dbReference type="PROSITE" id="PS51819">
    <property type="entry name" value="VOC"/>
    <property type="match status" value="1"/>
</dbReference>
<dbReference type="InterPro" id="IPR004360">
    <property type="entry name" value="Glyas_Fos-R_dOase_dom"/>
</dbReference>
<dbReference type="SUPFAM" id="SSF54593">
    <property type="entry name" value="Glyoxalase/Bleomycin resistance protein/Dihydroxybiphenyl dioxygenase"/>
    <property type="match status" value="1"/>
</dbReference>
<dbReference type="InterPro" id="IPR037523">
    <property type="entry name" value="VOC_core"/>
</dbReference>
<reference evidence="2" key="1">
    <citation type="submission" date="2024-05" db="EMBL/GenBank/DDBJ databases">
        <title>Genome sequencing of novel strain.</title>
        <authorList>
            <person name="Ganbat D."/>
            <person name="Ganbat S."/>
            <person name="Lee S.-J."/>
        </authorList>
    </citation>
    <scope>NUCLEOTIDE SEQUENCE</scope>
    <source>
        <strain evidence="2">SMD15-11</strain>
    </source>
</reference>
<dbReference type="Gene3D" id="3.10.180.10">
    <property type="entry name" value="2,3-Dihydroxybiphenyl 1,2-Dioxygenase, domain 1"/>
    <property type="match status" value="1"/>
</dbReference>
<dbReference type="Pfam" id="PF00903">
    <property type="entry name" value="Glyoxalase"/>
    <property type="match status" value="1"/>
</dbReference>
<dbReference type="EMBL" id="CP154858">
    <property type="protein sequence ID" value="XDT71582.1"/>
    <property type="molecule type" value="Genomic_DNA"/>
</dbReference>
<evidence type="ECO:0000313" key="2">
    <source>
        <dbReference type="EMBL" id="XDT71582.1"/>
    </source>
</evidence>
<dbReference type="KEGG" id="tcd:AAIA72_12290"/>
<sequence length="119" mass="13348">MTGTVIPVIPARNWAESLSYYTDFLGFRADWIWDKAGHFAQLSRAGLKLYLSDDEHIGGPQRIYLYVPDVDAWYLPLSAADPTLAPPVNTAWRNRECTLTDPAGNTLVLATPVSRLRRT</sequence>
<dbReference type="RefSeq" id="WP_369600609.1">
    <property type="nucleotide sequence ID" value="NZ_CP154858.1"/>
</dbReference>
<name>A0AB39UUH2_9GAMM</name>
<proteinExistence type="predicted"/>
<dbReference type="InterPro" id="IPR029068">
    <property type="entry name" value="Glyas_Bleomycin-R_OHBP_Dase"/>
</dbReference>
<dbReference type="AlphaFoldDB" id="A0AB39UUH2"/>
<evidence type="ECO:0000259" key="1">
    <source>
        <dbReference type="PROSITE" id="PS51819"/>
    </source>
</evidence>
<protein>
    <submittedName>
        <fullName evidence="2">Glyoxalase superfamily protein</fullName>
    </submittedName>
</protein>
<accession>A0AB39UUH2</accession>
<feature type="domain" description="VOC" evidence="1">
    <location>
        <begin position="3"/>
        <end position="112"/>
    </location>
</feature>